<dbReference type="PANTHER" id="PTHR12272">
    <property type="entry name" value="DEADENYLATION COMPLEX SUBUNIT PAN3"/>
    <property type="match status" value="1"/>
</dbReference>
<name>A0ABN7VSI9_GIGMA</name>
<evidence type="ECO:0000256" key="2">
    <source>
        <dbReference type="ARBA" id="ARBA00022741"/>
    </source>
</evidence>
<dbReference type="InterPro" id="IPR041332">
    <property type="entry name" value="Pan3_CK"/>
</dbReference>
<reference evidence="5 6" key="1">
    <citation type="submission" date="2021-06" db="EMBL/GenBank/DDBJ databases">
        <authorList>
            <person name="Kallberg Y."/>
            <person name="Tangrot J."/>
            <person name="Rosling A."/>
        </authorList>
    </citation>
    <scope>NUCLEOTIDE SEQUENCE [LARGE SCALE GENOMIC DNA]</scope>
    <source>
        <strain evidence="5 6">120-4 pot B 10/14</strain>
    </source>
</reference>
<keyword evidence="3" id="KW-0067">ATP-binding</keyword>
<dbReference type="Pfam" id="PF18101">
    <property type="entry name" value="Pan3_CK"/>
    <property type="match status" value="1"/>
</dbReference>
<dbReference type="Gene3D" id="1.10.287.3700">
    <property type="match status" value="1"/>
</dbReference>
<evidence type="ECO:0000313" key="6">
    <source>
        <dbReference type="Proteomes" id="UP000789901"/>
    </source>
</evidence>
<gene>
    <name evidence="5" type="ORF">GMARGA_LOCUS22313</name>
</gene>
<keyword evidence="6" id="KW-1185">Reference proteome</keyword>
<accession>A0ABN7VSI9</accession>
<evidence type="ECO:0000259" key="4">
    <source>
        <dbReference type="Pfam" id="PF18101"/>
    </source>
</evidence>
<dbReference type="Proteomes" id="UP000789901">
    <property type="component" value="Unassembled WGS sequence"/>
</dbReference>
<dbReference type="InterPro" id="IPR030844">
    <property type="entry name" value="PAN3"/>
</dbReference>
<evidence type="ECO:0000313" key="5">
    <source>
        <dbReference type="EMBL" id="CAG8797074.1"/>
    </source>
</evidence>
<proteinExistence type="predicted"/>
<feature type="domain" description="Pan3 C-terminal knob" evidence="4">
    <location>
        <begin position="1"/>
        <end position="84"/>
    </location>
</feature>
<evidence type="ECO:0000256" key="1">
    <source>
        <dbReference type="ARBA" id="ARBA00004496"/>
    </source>
</evidence>
<evidence type="ECO:0000256" key="3">
    <source>
        <dbReference type="ARBA" id="ARBA00022840"/>
    </source>
</evidence>
<dbReference type="PANTHER" id="PTHR12272:SF11">
    <property type="entry name" value="PAN2-PAN3 DEADENYLATION COMPLEX SUBUNIT PAN3"/>
    <property type="match status" value="1"/>
</dbReference>
<organism evidence="5 6">
    <name type="scientific">Gigaspora margarita</name>
    <dbReference type="NCBI Taxonomy" id="4874"/>
    <lineage>
        <taxon>Eukaryota</taxon>
        <taxon>Fungi</taxon>
        <taxon>Fungi incertae sedis</taxon>
        <taxon>Mucoromycota</taxon>
        <taxon>Glomeromycotina</taxon>
        <taxon>Glomeromycetes</taxon>
        <taxon>Diversisporales</taxon>
        <taxon>Gigasporaceae</taxon>
        <taxon>Gigaspora</taxon>
    </lineage>
</organism>
<sequence>FDVDPSWLETRDRYLIKLFRDYVFHQVDEHSYPVVNISHILTCLNKLDTDVDERIMLMSRDKQSCLIVSYKEIKNCIDSAFRDLLRRK</sequence>
<dbReference type="EMBL" id="CAJVQB010021444">
    <property type="protein sequence ID" value="CAG8797074.1"/>
    <property type="molecule type" value="Genomic_DNA"/>
</dbReference>
<feature type="non-terminal residue" evidence="5">
    <location>
        <position position="1"/>
    </location>
</feature>
<comment type="subcellular location">
    <subcellularLocation>
        <location evidence="1">Cytoplasm</location>
    </subcellularLocation>
</comment>
<keyword evidence="2" id="KW-0547">Nucleotide-binding</keyword>
<protein>
    <submittedName>
        <fullName evidence="5">37242_t:CDS:1</fullName>
    </submittedName>
</protein>
<comment type="caution">
    <text evidence="5">The sequence shown here is derived from an EMBL/GenBank/DDBJ whole genome shotgun (WGS) entry which is preliminary data.</text>
</comment>